<comment type="caution">
    <text evidence="1">The sequence shown here is derived from an EMBL/GenBank/DDBJ whole genome shotgun (WGS) entry which is preliminary data.</text>
</comment>
<evidence type="ECO:0000313" key="2">
    <source>
        <dbReference type="Proteomes" id="UP000319732"/>
    </source>
</evidence>
<protein>
    <submittedName>
        <fullName evidence="1">Uncharacterized protein</fullName>
    </submittedName>
</protein>
<gene>
    <name evidence="1" type="ORF">FKG94_23540</name>
</gene>
<dbReference type="Proteomes" id="UP000319732">
    <property type="component" value="Unassembled WGS sequence"/>
</dbReference>
<sequence length="74" mass="7842">MMLQPILPPTPSKTRVSASQVPLPLPVYRRTSAAICGQMGSFDGSLESNGNLQLRASADRHAVSAGGFLSIMEK</sequence>
<dbReference type="RefSeq" id="WP_142929401.1">
    <property type="nucleotide sequence ID" value="NZ_ML660106.1"/>
</dbReference>
<proteinExistence type="predicted"/>
<dbReference type="AlphaFoldDB" id="A0A545STI4"/>
<evidence type="ECO:0000313" key="1">
    <source>
        <dbReference type="EMBL" id="TQV68269.1"/>
    </source>
</evidence>
<reference evidence="1 2" key="1">
    <citation type="submission" date="2019-06" db="EMBL/GenBank/DDBJ databases">
        <title>Whole genome sequence for Cellvibrionaceae sp. R142.</title>
        <authorList>
            <person name="Wang G."/>
        </authorList>
    </citation>
    <scope>NUCLEOTIDE SEQUENCE [LARGE SCALE GENOMIC DNA]</scope>
    <source>
        <strain evidence="1 2">R142</strain>
    </source>
</reference>
<name>A0A545STI4_9GAMM</name>
<dbReference type="EMBL" id="VHSG01000028">
    <property type="protein sequence ID" value="TQV68269.1"/>
    <property type="molecule type" value="Genomic_DNA"/>
</dbReference>
<accession>A0A545STI4</accession>
<keyword evidence="2" id="KW-1185">Reference proteome</keyword>
<organism evidence="1 2">
    <name type="scientific">Exilibacterium tricleocarpae</name>
    <dbReference type="NCBI Taxonomy" id="2591008"/>
    <lineage>
        <taxon>Bacteria</taxon>
        <taxon>Pseudomonadati</taxon>
        <taxon>Pseudomonadota</taxon>
        <taxon>Gammaproteobacteria</taxon>
        <taxon>Cellvibrionales</taxon>
        <taxon>Cellvibrionaceae</taxon>
        <taxon>Exilibacterium</taxon>
    </lineage>
</organism>